<comment type="caution">
    <text evidence="9">The sequence shown here is derived from an EMBL/GenBank/DDBJ whole genome shotgun (WGS) entry which is preliminary data.</text>
</comment>
<dbReference type="InterPro" id="IPR002716">
    <property type="entry name" value="PIN_dom"/>
</dbReference>
<dbReference type="Proteomes" id="UP000697998">
    <property type="component" value="Unassembled WGS sequence"/>
</dbReference>
<comment type="cofactor">
    <cofactor evidence="1">
        <name>Mg(2+)</name>
        <dbReference type="ChEBI" id="CHEBI:18420"/>
    </cofactor>
</comment>
<keyword evidence="6" id="KW-0460">Magnesium</keyword>
<name>A0A935UH42_9PROT</name>
<keyword evidence="3" id="KW-0540">Nuclease</keyword>
<dbReference type="InterPro" id="IPR029060">
    <property type="entry name" value="PIN-like_dom_sf"/>
</dbReference>
<evidence type="ECO:0000313" key="9">
    <source>
        <dbReference type="EMBL" id="MBK7676327.1"/>
    </source>
</evidence>
<comment type="similarity">
    <text evidence="7">Belongs to the PINc/VapC protein family.</text>
</comment>
<accession>A0A935UH42</accession>
<protein>
    <submittedName>
        <fullName evidence="9">Type II toxin-antitoxin system VapC family toxin</fullName>
    </submittedName>
</protein>
<dbReference type="GO" id="GO:0016787">
    <property type="term" value="F:hydrolase activity"/>
    <property type="evidence" value="ECO:0007669"/>
    <property type="project" value="UniProtKB-KW"/>
</dbReference>
<dbReference type="EMBL" id="JADJMH010000018">
    <property type="protein sequence ID" value="MBK7676327.1"/>
    <property type="molecule type" value="Genomic_DNA"/>
</dbReference>
<keyword evidence="4" id="KW-0479">Metal-binding</keyword>
<dbReference type="AlphaFoldDB" id="A0A935UH42"/>
<reference evidence="9 10" key="1">
    <citation type="submission" date="2020-10" db="EMBL/GenBank/DDBJ databases">
        <title>Connecting structure to function with the recovery of over 1000 high-quality activated sludge metagenome-assembled genomes encoding full-length rRNA genes using long-read sequencing.</title>
        <authorList>
            <person name="Singleton C.M."/>
            <person name="Petriglieri F."/>
            <person name="Kristensen J.M."/>
            <person name="Kirkegaard R.H."/>
            <person name="Michaelsen T.Y."/>
            <person name="Andersen M.H."/>
            <person name="Karst S.M."/>
            <person name="Dueholm M.S."/>
            <person name="Nielsen P.H."/>
            <person name="Albertsen M."/>
        </authorList>
    </citation>
    <scope>NUCLEOTIDE SEQUENCE [LARGE SCALE GENOMIC DNA]</scope>
    <source>
        <strain evidence="9">EsbW_18-Q3-R4-48_BATAC.285</strain>
    </source>
</reference>
<dbReference type="PANTHER" id="PTHR33653">
    <property type="entry name" value="RIBONUCLEASE VAPC2"/>
    <property type="match status" value="1"/>
</dbReference>
<evidence type="ECO:0000313" key="10">
    <source>
        <dbReference type="Proteomes" id="UP000697998"/>
    </source>
</evidence>
<keyword evidence="5" id="KW-0378">Hydrolase</keyword>
<gene>
    <name evidence="9" type="ORF">IPJ27_17105</name>
</gene>
<evidence type="ECO:0000256" key="5">
    <source>
        <dbReference type="ARBA" id="ARBA00022801"/>
    </source>
</evidence>
<dbReference type="InterPro" id="IPR050556">
    <property type="entry name" value="Type_II_TA_system_RNase"/>
</dbReference>
<dbReference type="PANTHER" id="PTHR33653:SF1">
    <property type="entry name" value="RIBONUCLEASE VAPC2"/>
    <property type="match status" value="1"/>
</dbReference>
<evidence type="ECO:0000259" key="8">
    <source>
        <dbReference type="Pfam" id="PF01850"/>
    </source>
</evidence>
<sequence length="138" mass="15551">MATTVLVDSCVIIDLLAAESDWYEWAMAKISALSECRALAINQIIYAEIAAVYDTPADLELALAPFEFIRLSLPWEAAFLSGTAYRIYRQRGGHRRSPLPDFYIGAHAMTAGMALLTRDETRYRGYFPRLRLITPTTE</sequence>
<dbReference type="GO" id="GO:0046872">
    <property type="term" value="F:metal ion binding"/>
    <property type="evidence" value="ECO:0007669"/>
    <property type="project" value="UniProtKB-KW"/>
</dbReference>
<dbReference type="Gene3D" id="3.40.50.1010">
    <property type="entry name" value="5'-nuclease"/>
    <property type="match status" value="1"/>
</dbReference>
<evidence type="ECO:0000256" key="6">
    <source>
        <dbReference type="ARBA" id="ARBA00022842"/>
    </source>
</evidence>
<proteinExistence type="inferred from homology"/>
<dbReference type="GO" id="GO:0004518">
    <property type="term" value="F:nuclease activity"/>
    <property type="evidence" value="ECO:0007669"/>
    <property type="project" value="UniProtKB-KW"/>
</dbReference>
<dbReference type="SUPFAM" id="SSF88723">
    <property type="entry name" value="PIN domain-like"/>
    <property type="match status" value="1"/>
</dbReference>
<dbReference type="Pfam" id="PF01850">
    <property type="entry name" value="PIN"/>
    <property type="match status" value="1"/>
</dbReference>
<evidence type="ECO:0000256" key="4">
    <source>
        <dbReference type="ARBA" id="ARBA00022723"/>
    </source>
</evidence>
<evidence type="ECO:0000256" key="1">
    <source>
        <dbReference type="ARBA" id="ARBA00001946"/>
    </source>
</evidence>
<keyword evidence="2" id="KW-1277">Toxin-antitoxin system</keyword>
<evidence type="ECO:0000256" key="2">
    <source>
        <dbReference type="ARBA" id="ARBA00022649"/>
    </source>
</evidence>
<evidence type="ECO:0000256" key="3">
    <source>
        <dbReference type="ARBA" id="ARBA00022722"/>
    </source>
</evidence>
<feature type="domain" description="PIN" evidence="8">
    <location>
        <begin position="5"/>
        <end position="120"/>
    </location>
</feature>
<evidence type="ECO:0000256" key="7">
    <source>
        <dbReference type="ARBA" id="ARBA00038093"/>
    </source>
</evidence>
<organism evidence="9 10">
    <name type="scientific">Candidatus Accumulibacter proximus</name>
    <dbReference type="NCBI Taxonomy" id="2954385"/>
    <lineage>
        <taxon>Bacteria</taxon>
        <taxon>Pseudomonadati</taxon>
        <taxon>Pseudomonadota</taxon>
        <taxon>Betaproteobacteria</taxon>
        <taxon>Candidatus Accumulibacter</taxon>
    </lineage>
</organism>